<evidence type="ECO:0000259" key="10">
    <source>
        <dbReference type="PROSITE" id="PS50158"/>
    </source>
</evidence>
<dbReference type="SMART" id="SM00343">
    <property type="entry name" value="ZnF_C2HC"/>
    <property type="match status" value="1"/>
</dbReference>
<evidence type="ECO:0000259" key="11">
    <source>
        <dbReference type="PROSITE" id="PS50878"/>
    </source>
</evidence>
<dbReference type="InterPro" id="IPR036875">
    <property type="entry name" value="Znf_CCHC_sf"/>
</dbReference>
<feature type="region of interest" description="Disordered" evidence="9">
    <location>
        <begin position="167"/>
        <end position="255"/>
    </location>
</feature>
<feature type="domain" description="CCHC-type" evidence="10">
    <location>
        <begin position="498"/>
        <end position="513"/>
    </location>
</feature>
<evidence type="ECO:0000256" key="8">
    <source>
        <dbReference type="PROSITE-ProRule" id="PRU00047"/>
    </source>
</evidence>
<dbReference type="CDD" id="cd01647">
    <property type="entry name" value="RT_LTR"/>
    <property type="match status" value="1"/>
</dbReference>
<dbReference type="GO" id="GO:0004519">
    <property type="term" value="F:endonuclease activity"/>
    <property type="evidence" value="ECO:0007669"/>
    <property type="project" value="UniProtKB-KW"/>
</dbReference>
<dbReference type="Gene3D" id="3.10.10.10">
    <property type="entry name" value="HIV Type 1 Reverse Transcriptase, subunit A, domain 1"/>
    <property type="match status" value="1"/>
</dbReference>
<evidence type="ECO:0000256" key="1">
    <source>
        <dbReference type="ARBA" id="ARBA00012493"/>
    </source>
</evidence>
<sequence>MTAYVPIKLGQDALQWLRHLRRGSIEDWGDFRCLFIANFQSLSDKPAQRWDLKTIRAPTNMSSSSTYWKGRPIPQSVSSKKQTTTLRWTNELATVFASDKTIGARASRKDTKNPHGKIVAWTRGFRRRKMGDGVENDDCVTMAQFNEFKQSLEGRQDRLAQDLQTILDEIRGRRPPNDGASNHGEDGDNSDGRGGRRGRRNRSAAHGRGRGWNRRNEDTEESESENDDNHSRHDRRHHRRGHREDRLGKLKFTMPKFDGGSDPETYFTWELKVDKIFRLHNYTEEKKLAMASLEFEGYALIWWEQLLQDREEDGENPIATWAEMKREMRIRFVPKHYRRDLFDKLQNLKQGSYSVEEYYKEMEKAMIRANVYEDEEQTMARFMAGLHRNIQRIVEFQSYRRLIDLVHQATKAERQLQQDAKSSKSLPFGTRTMSGGSKSDSKFTSAPSAAKSSFGGSRSNAQSNFSGKNSAAPGMSSKPAASTSTSVGSTSKSSGIQCFKCGGRGHVARECPNNRVIIVNDNGEYESASEEEDIEEEAHEEGEYTGCDFEQGAALVVAPILSVQMKEAENGQRHNLFQTRAKVQDKVVKVIIDGGSCHNLASREMVDKLGLKLLRHPHPYHVQWLNDSGDIKIGYKVKIPFKIGEYVDTVECDVAPMSVCHMLLGRPWQYDRYTQHCGRTNQYTLELKGRKFVLKPMTPQQILAEHLQKSSGVRDESGKEEKKNSSAFHKSESESHQPNMREKLRDQKKEEGKNLVMLATKSEMREVRNNPDQVLFVLVCKDILVSANDNTSFPSVVSQLLQDYEDIFPKETPAGLPPIRGIEHQIDLIPGAALPNRPPYRTNPEETKEIQRQVQELLDKGYVRESLSPCAVPVILVPKKDGSWRMCVDCRAINNITVRYRHPIPRLEDMLDELSGSTIFTKIDLKSGYHQIRMKSGDEWKTAFKTKIGLYEWLVMPFGLTNAPSTFMRLMNHVLRAFIGKFVVVYFDDILIYSKSLEEHMNHIRQVLDELRKEKLFANLEKCSFCTDHVVFLGFVVSGKGIEVDETKVKAIKDWPTPTNVSQIRSFHGLAGFYRRFVKDFSTIAAPLNELTKKGVEFKWGSSQENAFQELKKRLTEAPLLVLPDFTKTFEVECDASGIGIGGVLMQQGKPVAYFSEKLGGAQLNYSVYDKELYALVRVLETWQHYLWPKEFVIHSDHEALKYLKGQAKLNRRHAKWVEFIETFPYIVKYKKGKDNVVADALSRKIVLLNQLEVKVLGLESLKDMYKDDPEFSEPYTHCKDGKGLEMYHMHDGFLFRANKLCVPNSSVRLLLLQESHGGGLTGHFGQKKTYELLGDHFYWPKMRRDVIRFVERCITCHKAKSKLNPHGLYTPLPAPKIPWEDISMDFVLGLPRTQRGKDSIFVVVDRFSKMAHFIPCNKSDNASHVANLFFREIVKLHGVPKTIVSDRDVKFVSYFWKTLWSKLGTKLLFSTTCHPQTDGQTEVVNRTPSMLLRTMVKKNLKEWEDCLPHVEFAYNRAVHSTTNLCPFEIVYGFKPIAPIDLLPLPLQERTNMEASKRAAYVKKIHEKTKEAIELKATRKAASMNKHRKKVSFEPGDLVWIHLRKDRFPDKRKSKLMPRGDGPFRVLAKINDNAYKIDLPPSYGVSNSFNVADLLPFTTEDASESRTTPFQEGEDDMTMPTSPTSTPTISTTATPTHVFDGPITRSQAKKLQQEVHALLCEIRFTINESYILPKSCTLLMLRFTKKDDKNSQGDGHIEESCSNQASPAESSQRNNHNF</sequence>
<dbReference type="Pfam" id="PF00665">
    <property type="entry name" value="rve"/>
    <property type="match status" value="1"/>
</dbReference>
<dbReference type="FunFam" id="3.30.70.270:FF:000020">
    <property type="entry name" value="Transposon Tf2-6 polyprotein-like Protein"/>
    <property type="match status" value="1"/>
</dbReference>
<gene>
    <name evidence="13" type="ORF">U9M48_039922</name>
</gene>
<dbReference type="InterPro" id="IPR001878">
    <property type="entry name" value="Znf_CCHC"/>
</dbReference>
<keyword evidence="8" id="KW-0479">Metal-binding</keyword>
<evidence type="ECO:0000256" key="4">
    <source>
        <dbReference type="ARBA" id="ARBA00022722"/>
    </source>
</evidence>
<feature type="compositionally biased region" description="Basic residues" evidence="9">
    <location>
        <begin position="232"/>
        <end position="241"/>
    </location>
</feature>
<protein>
    <recommendedName>
        <fullName evidence="1">RNA-directed DNA polymerase</fullName>
        <ecNumber evidence="1">2.7.7.49</ecNumber>
    </recommendedName>
</protein>
<dbReference type="Gene3D" id="4.10.60.10">
    <property type="entry name" value="Zinc finger, CCHC-type"/>
    <property type="match status" value="1"/>
</dbReference>
<evidence type="ECO:0000259" key="12">
    <source>
        <dbReference type="PROSITE" id="PS50994"/>
    </source>
</evidence>
<dbReference type="GO" id="GO:0003676">
    <property type="term" value="F:nucleic acid binding"/>
    <property type="evidence" value="ECO:0007669"/>
    <property type="project" value="InterPro"/>
</dbReference>
<feature type="region of interest" description="Disordered" evidence="9">
    <location>
        <begin position="415"/>
        <end position="494"/>
    </location>
</feature>
<dbReference type="EMBL" id="CP144753">
    <property type="protein sequence ID" value="WVZ93976.1"/>
    <property type="molecule type" value="Genomic_DNA"/>
</dbReference>
<dbReference type="Gene3D" id="3.30.420.10">
    <property type="entry name" value="Ribonuclease H-like superfamily/Ribonuclease H"/>
    <property type="match status" value="1"/>
</dbReference>
<feature type="compositionally biased region" description="Basic and acidic residues" evidence="9">
    <location>
        <begin position="1747"/>
        <end position="1759"/>
    </location>
</feature>
<evidence type="ECO:0000313" key="13">
    <source>
        <dbReference type="EMBL" id="WVZ93976.1"/>
    </source>
</evidence>
<evidence type="ECO:0000313" key="14">
    <source>
        <dbReference type="Proteomes" id="UP001341281"/>
    </source>
</evidence>
<dbReference type="InterPro" id="IPR000477">
    <property type="entry name" value="RT_dom"/>
</dbReference>
<dbReference type="SUPFAM" id="SSF56672">
    <property type="entry name" value="DNA/RNA polymerases"/>
    <property type="match status" value="1"/>
</dbReference>
<evidence type="ECO:0000256" key="9">
    <source>
        <dbReference type="SAM" id="MobiDB-lite"/>
    </source>
</evidence>
<dbReference type="InterPro" id="IPR021109">
    <property type="entry name" value="Peptidase_aspartic_dom_sf"/>
</dbReference>
<dbReference type="FunFam" id="3.30.420.10:FF:000032">
    <property type="entry name" value="Retrovirus-related Pol polyprotein from transposon 297-like Protein"/>
    <property type="match status" value="1"/>
</dbReference>
<dbReference type="InterPro" id="IPR043128">
    <property type="entry name" value="Rev_trsase/Diguanyl_cyclase"/>
</dbReference>
<feature type="compositionally biased region" description="Basic and acidic residues" evidence="9">
    <location>
        <begin position="183"/>
        <end position="194"/>
    </location>
</feature>
<dbReference type="SUPFAM" id="SSF53098">
    <property type="entry name" value="Ribonuclease H-like"/>
    <property type="match status" value="1"/>
</dbReference>
<keyword evidence="7" id="KW-0695">RNA-directed DNA polymerase</keyword>
<dbReference type="EC" id="2.7.7.49" evidence="1"/>
<dbReference type="SUPFAM" id="SSF57756">
    <property type="entry name" value="Retrovirus zinc finger-like domains"/>
    <property type="match status" value="1"/>
</dbReference>
<evidence type="ECO:0000256" key="2">
    <source>
        <dbReference type="ARBA" id="ARBA00022679"/>
    </source>
</evidence>
<dbReference type="InterPro" id="IPR036397">
    <property type="entry name" value="RNaseH_sf"/>
</dbReference>
<dbReference type="InterPro" id="IPR012337">
    <property type="entry name" value="RNaseH-like_sf"/>
</dbReference>
<dbReference type="CDD" id="cd09274">
    <property type="entry name" value="RNase_HI_RT_Ty3"/>
    <property type="match status" value="1"/>
</dbReference>
<feature type="compositionally biased region" description="Low complexity" evidence="9">
    <location>
        <begin position="482"/>
        <end position="494"/>
    </location>
</feature>
<reference evidence="13 14" key="1">
    <citation type="submission" date="2024-02" db="EMBL/GenBank/DDBJ databases">
        <title>High-quality chromosome-scale genome assembly of Pensacola bahiagrass (Paspalum notatum Flugge var. saurae).</title>
        <authorList>
            <person name="Vega J.M."/>
            <person name="Podio M."/>
            <person name="Orjuela J."/>
            <person name="Siena L.A."/>
            <person name="Pessino S.C."/>
            <person name="Combes M.C."/>
            <person name="Mariac C."/>
            <person name="Albertini E."/>
            <person name="Pupilli F."/>
            <person name="Ortiz J.P.A."/>
            <person name="Leblanc O."/>
        </authorList>
    </citation>
    <scope>NUCLEOTIDE SEQUENCE [LARGE SCALE GENOMIC DNA]</scope>
    <source>
        <strain evidence="13">R1</strain>
        <tissue evidence="13">Leaf</tissue>
    </source>
</reference>
<dbReference type="PANTHER" id="PTHR35046:SF9">
    <property type="entry name" value="RNA-DIRECTED DNA POLYMERASE"/>
    <property type="match status" value="1"/>
</dbReference>
<evidence type="ECO:0000256" key="7">
    <source>
        <dbReference type="ARBA" id="ARBA00022918"/>
    </source>
</evidence>
<keyword evidence="14" id="KW-1185">Reference proteome</keyword>
<proteinExistence type="predicted"/>
<organism evidence="13 14">
    <name type="scientific">Paspalum notatum var. saurae</name>
    <dbReference type="NCBI Taxonomy" id="547442"/>
    <lineage>
        <taxon>Eukaryota</taxon>
        <taxon>Viridiplantae</taxon>
        <taxon>Streptophyta</taxon>
        <taxon>Embryophyta</taxon>
        <taxon>Tracheophyta</taxon>
        <taxon>Spermatophyta</taxon>
        <taxon>Magnoliopsida</taxon>
        <taxon>Liliopsida</taxon>
        <taxon>Poales</taxon>
        <taxon>Poaceae</taxon>
        <taxon>PACMAD clade</taxon>
        <taxon>Panicoideae</taxon>
        <taxon>Andropogonodae</taxon>
        <taxon>Paspaleae</taxon>
        <taxon>Paspalinae</taxon>
        <taxon>Paspalum</taxon>
    </lineage>
</organism>
<dbReference type="PROSITE" id="PS50158">
    <property type="entry name" value="ZF_CCHC"/>
    <property type="match status" value="1"/>
</dbReference>
<dbReference type="Pfam" id="PF17917">
    <property type="entry name" value="RT_RNaseH"/>
    <property type="match status" value="1"/>
</dbReference>
<dbReference type="Pfam" id="PF03732">
    <property type="entry name" value="Retrotrans_gag"/>
    <property type="match status" value="1"/>
</dbReference>
<feature type="compositionally biased region" description="Polar residues" evidence="9">
    <location>
        <begin position="417"/>
        <end position="469"/>
    </location>
</feature>
<evidence type="ECO:0000256" key="6">
    <source>
        <dbReference type="ARBA" id="ARBA00022801"/>
    </source>
</evidence>
<dbReference type="Pfam" id="PF24626">
    <property type="entry name" value="SH3_Tf2-1"/>
    <property type="match status" value="1"/>
</dbReference>
<evidence type="ECO:0000256" key="3">
    <source>
        <dbReference type="ARBA" id="ARBA00022695"/>
    </source>
</evidence>
<keyword evidence="2" id="KW-0808">Transferase</keyword>
<keyword evidence="8" id="KW-0863">Zinc-finger</keyword>
<dbReference type="Pfam" id="PF00098">
    <property type="entry name" value="zf-CCHC"/>
    <property type="match status" value="1"/>
</dbReference>
<dbReference type="InterPro" id="IPR043502">
    <property type="entry name" value="DNA/RNA_pol_sf"/>
</dbReference>
<dbReference type="GO" id="GO:0008270">
    <property type="term" value="F:zinc ion binding"/>
    <property type="evidence" value="ECO:0007669"/>
    <property type="project" value="UniProtKB-KW"/>
</dbReference>
<dbReference type="InterPro" id="IPR056924">
    <property type="entry name" value="SH3_Tf2-1"/>
</dbReference>
<keyword evidence="5" id="KW-0255">Endonuclease</keyword>
<dbReference type="InterPro" id="IPR041373">
    <property type="entry name" value="RT_RNaseH"/>
</dbReference>
<dbReference type="Gene3D" id="3.30.70.270">
    <property type="match status" value="2"/>
</dbReference>
<dbReference type="InterPro" id="IPR001584">
    <property type="entry name" value="Integrase_cat-core"/>
</dbReference>
<dbReference type="Proteomes" id="UP001341281">
    <property type="component" value="Chromosome 09"/>
</dbReference>
<dbReference type="Gene3D" id="2.40.70.10">
    <property type="entry name" value="Acid Proteases"/>
    <property type="match status" value="1"/>
</dbReference>
<dbReference type="Pfam" id="PF17921">
    <property type="entry name" value="Integrase_H2C2"/>
    <property type="match status" value="1"/>
</dbReference>
<dbReference type="CDD" id="cd00303">
    <property type="entry name" value="retropepsin_like"/>
    <property type="match status" value="1"/>
</dbReference>
<evidence type="ECO:0000256" key="5">
    <source>
        <dbReference type="ARBA" id="ARBA00022759"/>
    </source>
</evidence>
<feature type="compositionally biased region" description="Low complexity" evidence="9">
    <location>
        <begin position="1678"/>
        <end position="1696"/>
    </location>
</feature>
<dbReference type="GO" id="GO:0003964">
    <property type="term" value="F:RNA-directed DNA polymerase activity"/>
    <property type="evidence" value="ECO:0007669"/>
    <property type="project" value="UniProtKB-KW"/>
</dbReference>
<dbReference type="GO" id="GO:0016787">
    <property type="term" value="F:hydrolase activity"/>
    <property type="evidence" value="ECO:0007669"/>
    <property type="project" value="UniProtKB-KW"/>
</dbReference>
<dbReference type="Pfam" id="PF00078">
    <property type="entry name" value="RVT_1"/>
    <property type="match status" value="1"/>
</dbReference>
<feature type="compositionally biased region" description="Polar residues" evidence="9">
    <location>
        <begin position="1760"/>
        <end position="1778"/>
    </location>
</feature>
<dbReference type="PROSITE" id="PS50878">
    <property type="entry name" value="RT_POL"/>
    <property type="match status" value="1"/>
</dbReference>
<keyword evidence="8" id="KW-0862">Zinc</keyword>
<feature type="region of interest" description="Disordered" evidence="9">
    <location>
        <begin position="1660"/>
        <end position="1696"/>
    </location>
</feature>
<dbReference type="PROSITE" id="PS50994">
    <property type="entry name" value="INTEGRASE"/>
    <property type="match status" value="1"/>
</dbReference>
<accession>A0AAQ3UKZ8</accession>
<keyword evidence="6" id="KW-0378">Hydrolase</keyword>
<feature type="region of interest" description="Disordered" evidence="9">
    <location>
        <begin position="706"/>
        <end position="751"/>
    </location>
</feature>
<dbReference type="GO" id="GO:0015074">
    <property type="term" value="P:DNA integration"/>
    <property type="evidence" value="ECO:0007669"/>
    <property type="project" value="InterPro"/>
</dbReference>
<dbReference type="PANTHER" id="PTHR35046">
    <property type="entry name" value="ZINC KNUCKLE (CCHC-TYPE) FAMILY PROTEIN"/>
    <property type="match status" value="1"/>
</dbReference>
<dbReference type="InterPro" id="IPR005162">
    <property type="entry name" value="Retrotrans_gag_dom"/>
</dbReference>
<feature type="domain" description="Integrase catalytic" evidence="12">
    <location>
        <begin position="1375"/>
        <end position="1535"/>
    </location>
</feature>
<feature type="region of interest" description="Disordered" evidence="9">
    <location>
        <begin position="63"/>
        <end position="82"/>
    </location>
</feature>
<keyword evidence="3" id="KW-0548">Nucleotidyltransferase</keyword>
<dbReference type="Gene3D" id="1.10.340.70">
    <property type="match status" value="1"/>
</dbReference>
<feature type="compositionally biased region" description="Basic residues" evidence="9">
    <location>
        <begin position="195"/>
        <end position="213"/>
    </location>
</feature>
<keyword evidence="4" id="KW-0540">Nuclease</keyword>
<feature type="domain" description="Reverse transcriptase" evidence="11">
    <location>
        <begin position="858"/>
        <end position="1037"/>
    </location>
</feature>
<dbReference type="FunFam" id="1.10.340.70:FF:000001">
    <property type="entry name" value="Retrovirus-related Pol polyprotein from transposon gypsy-like Protein"/>
    <property type="match status" value="1"/>
</dbReference>
<dbReference type="InterPro" id="IPR041588">
    <property type="entry name" value="Integrase_H2C2"/>
</dbReference>
<feature type="region of interest" description="Disordered" evidence="9">
    <location>
        <begin position="1747"/>
        <end position="1778"/>
    </location>
</feature>
<name>A0AAQ3UKZ8_PASNO</name>